<gene>
    <name evidence="1" type="ORF">C5S46_03400</name>
</gene>
<sequence>FGTNGNHSIQLKQVLKKPLITSFYGFDAAIADSTTYLELFNTADKITVLSNDMKNDMLALGCPEENIIIHHLGVDLDKFSYTQRYVNPNEKAIFLCVGRFVEKKGITYAIKAFSRLLIEYKNVELRIIGDGRMKKEIEDLIFRLKLQKNVILLGSYTHTGIIDEMHRSHIFLLPSITAENGDKEGTPTVLMEAQATGMPVLSTYHAGIPEVVINGKTGYLVEEKNIDSLYEKMKYLVEQPKIWNKLGKNGRNHIKENYNISNQVEKLEYIYKDVIK</sequence>
<evidence type="ECO:0000313" key="1">
    <source>
        <dbReference type="EMBL" id="TKY91906.1"/>
    </source>
</evidence>
<feature type="non-terminal residue" evidence="1">
    <location>
        <position position="1"/>
    </location>
</feature>
<protein>
    <submittedName>
        <fullName evidence="1">Colanic acid biosynthesis glycosyltransferase WcaL</fullName>
    </submittedName>
</protein>
<reference evidence="1" key="1">
    <citation type="submission" date="2018-09" db="EMBL/GenBank/DDBJ databases">
        <title>A genomic encyclopedia of anaerobic methanotrophic archaea.</title>
        <authorList>
            <person name="Skennerton C.T."/>
            <person name="Chadwick G.L."/>
            <person name="Laso-Perez R."/>
            <person name="Leu A.O."/>
            <person name="Speth D.R."/>
            <person name="Yu H."/>
            <person name="Morgan-Lang C."/>
            <person name="Hatzenpichler R."/>
            <person name="Goudeau D."/>
            <person name="Malmstrom R."/>
            <person name="Woyke T."/>
            <person name="Hallam S."/>
            <person name="Tyson G.W."/>
            <person name="Wegener G."/>
            <person name="Boetius A."/>
            <person name="Orphan V.J."/>
        </authorList>
    </citation>
    <scope>NUCLEOTIDE SEQUENCE</scope>
    <source>
        <strain evidence="1">CONS3730D10UFb2</strain>
    </source>
</reference>
<evidence type="ECO:0000313" key="2">
    <source>
        <dbReference type="Proteomes" id="UP000315423"/>
    </source>
</evidence>
<organism evidence="1 2">
    <name type="scientific">Candidatus Methanomarinus sp</name>
    <dbReference type="NCBI Taxonomy" id="3386244"/>
    <lineage>
        <taxon>Archaea</taxon>
        <taxon>Methanobacteriati</taxon>
        <taxon>Methanobacteriota</taxon>
        <taxon>Stenosarchaea group</taxon>
        <taxon>Methanomicrobia</taxon>
        <taxon>Methanosarcinales</taxon>
        <taxon>ANME-2 cluster</taxon>
        <taxon>Candidatus Methanocomedenaceae</taxon>
        <taxon>Candidatus Methanomarinus</taxon>
    </lineage>
</organism>
<name>A0AC61SBD7_9EURY</name>
<proteinExistence type="predicted"/>
<dbReference type="EMBL" id="QYBA01000109">
    <property type="protein sequence ID" value="TKY91906.1"/>
    <property type="molecule type" value="Genomic_DNA"/>
</dbReference>
<dbReference type="Proteomes" id="UP000315423">
    <property type="component" value="Unassembled WGS sequence"/>
</dbReference>
<accession>A0AC61SBD7</accession>
<comment type="caution">
    <text evidence="1">The sequence shown here is derived from an EMBL/GenBank/DDBJ whole genome shotgun (WGS) entry which is preliminary data.</text>
</comment>